<evidence type="ECO:0000256" key="1">
    <source>
        <dbReference type="SAM" id="MobiDB-lite"/>
    </source>
</evidence>
<evidence type="ECO:0000259" key="2">
    <source>
        <dbReference type="PROSITE" id="PS50858"/>
    </source>
</evidence>
<protein>
    <recommendedName>
        <fullName evidence="2">BSD domain-containing protein</fullName>
    </recommendedName>
</protein>
<accession>A0ABD1NJI1</accession>
<dbReference type="SUPFAM" id="SSF140383">
    <property type="entry name" value="BSD domain-like"/>
    <property type="match status" value="1"/>
</dbReference>
<evidence type="ECO:0000313" key="3">
    <source>
        <dbReference type="EMBL" id="KAL2348296.1"/>
    </source>
</evidence>
<dbReference type="InterPro" id="IPR035925">
    <property type="entry name" value="BSD_dom_sf"/>
</dbReference>
<reference evidence="3 4" key="1">
    <citation type="submission" date="2024-08" db="EMBL/GenBank/DDBJ databases">
        <title>Insights into the chromosomal genome structure of Flemingia macrophylla.</title>
        <authorList>
            <person name="Ding Y."/>
            <person name="Zhao Y."/>
            <person name="Bi W."/>
            <person name="Wu M."/>
            <person name="Zhao G."/>
            <person name="Gong Y."/>
            <person name="Li W."/>
            <person name="Zhang P."/>
        </authorList>
    </citation>
    <scope>NUCLEOTIDE SEQUENCE [LARGE SCALE GENOMIC DNA]</scope>
    <source>
        <strain evidence="3">DYQJB</strain>
        <tissue evidence="3">Leaf</tissue>
    </source>
</reference>
<dbReference type="SMART" id="SM00751">
    <property type="entry name" value="BSD"/>
    <property type="match status" value="1"/>
</dbReference>
<proteinExistence type="predicted"/>
<feature type="domain" description="BSD" evidence="2">
    <location>
        <begin position="328"/>
        <end position="373"/>
    </location>
</feature>
<dbReference type="Proteomes" id="UP001603857">
    <property type="component" value="Unassembled WGS sequence"/>
</dbReference>
<dbReference type="Pfam" id="PF03909">
    <property type="entry name" value="BSD"/>
    <property type="match status" value="1"/>
</dbReference>
<evidence type="ECO:0000313" key="4">
    <source>
        <dbReference type="Proteomes" id="UP001603857"/>
    </source>
</evidence>
<feature type="compositionally biased region" description="Polar residues" evidence="1">
    <location>
        <begin position="581"/>
        <end position="600"/>
    </location>
</feature>
<dbReference type="PANTHER" id="PTHR31923">
    <property type="entry name" value="BSD DOMAIN-CONTAINING PROTEIN"/>
    <property type="match status" value="1"/>
</dbReference>
<dbReference type="PANTHER" id="PTHR31923:SF4">
    <property type="entry name" value="BSD DOMAIN-CONTAINING PROTEIN"/>
    <property type="match status" value="1"/>
</dbReference>
<feature type="region of interest" description="Disordered" evidence="1">
    <location>
        <begin position="150"/>
        <end position="195"/>
    </location>
</feature>
<organism evidence="3 4">
    <name type="scientific">Flemingia macrophylla</name>
    <dbReference type="NCBI Taxonomy" id="520843"/>
    <lineage>
        <taxon>Eukaryota</taxon>
        <taxon>Viridiplantae</taxon>
        <taxon>Streptophyta</taxon>
        <taxon>Embryophyta</taxon>
        <taxon>Tracheophyta</taxon>
        <taxon>Spermatophyta</taxon>
        <taxon>Magnoliopsida</taxon>
        <taxon>eudicotyledons</taxon>
        <taxon>Gunneridae</taxon>
        <taxon>Pentapetalae</taxon>
        <taxon>rosids</taxon>
        <taxon>fabids</taxon>
        <taxon>Fabales</taxon>
        <taxon>Fabaceae</taxon>
        <taxon>Papilionoideae</taxon>
        <taxon>50 kb inversion clade</taxon>
        <taxon>NPAAA clade</taxon>
        <taxon>indigoferoid/millettioid clade</taxon>
        <taxon>Phaseoleae</taxon>
        <taxon>Flemingia</taxon>
    </lineage>
</organism>
<dbReference type="Gene3D" id="1.10.3970.10">
    <property type="entry name" value="BSD domain"/>
    <property type="match status" value="1"/>
</dbReference>
<feature type="region of interest" description="Disordered" evidence="1">
    <location>
        <begin position="455"/>
        <end position="614"/>
    </location>
</feature>
<gene>
    <name evidence="3" type="ORF">Fmac_002296</name>
</gene>
<feature type="region of interest" description="Disordered" evidence="1">
    <location>
        <begin position="212"/>
        <end position="236"/>
    </location>
</feature>
<dbReference type="AlphaFoldDB" id="A0ABD1NJI1"/>
<dbReference type="InterPro" id="IPR008889">
    <property type="entry name" value="VQ"/>
</dbReference>
<comment type="caution">
    <text evidence="3">The sequence shown here is derived from an EMBL/GenBank/DDBJ whole genome shotgun (WGS) entry which is preliminary data.</text>
</comment>
<feature type="compositionally biased region" description="Polar residues" evidence="1">
    <location>
        <begin position="486"/>
        <end position="495"/>
    </location>
</feature>
<keyword evidence="4" id="KW-1185">Reference proteome</keyword>
<dbReference type="InterPro" id="IPR005607">
    <property type="entry name" value="BSD_dom"/>
</dbReference>
<sequence length="614" mass="67161">MEAYSSSYPVSKSHSLLHSVRKPQAKPWKKAATPIRVYKVDAINFRDLVQQLTGAPHQVQVQPLLSRNCYQSQALLVKSEESGGGAKGLLELNLSSPSPSPVKRCRREWSYRVRERLFHLGGSDDRNLVRGCNRRSMSWFARTIANSLRLDDEDDDNDNGGNLKSPPNKPDSEPVQPDSAASTPSPTARGVKEDFSELTKSFSRQLWGVASFLAPPPDRQPESPAASDPNPADDEDVIAGIRNDFAEISGKFKSGISKISGNKTVSEFTKIASSFLQIGSEEDYDLDGVVGVTEDVVAFARSVALHPETWLDFPLPDDPDSDDFDLSDAQHEHALAVEHLAPSLAALRMELCPGYMSDGSFWKIYFVLLHPRLSKSDANILSTPQIMEARAMLTHALDKRSKEKKETDLSVGDSIPFKEEEQHLFVPVNAQPGSASIQTSIAVTDVVEATPSVAVSDGKMEKHPTQSAVTQIIDKSVVKDAPVNPTAEQSSSGPTDRSLDDEDDADDWLKEDTSEMVGPSGTSVQTGNDEDVSFSDLEDDDGDIHASYKKTRSGSDSSTKDSRDWVQLSRSSPNSDKDINSVENKQAGSEHSSARNSVTKDSNDWLNVDDIDVM</sequence>
<dbReference type="Pfam" id="PF05678">
    <property type="entry name" value="VQ"/>
    <property type="match status" value="1"/>
</dbReference>
<feature type="compositionally biased region" description="Acidic residues" evidence="1">
    <location>
        <begin position="528"/>
        <end position="542"/>
    </location>
</feature>
<name>A0ABD1NJI1_9FABA</name>
<dbReference type="PROSITE" id="PS50858">
    <property type="entry name" value="BSD"/>
    <property type="match status" value="1"/>
</dbReference>
<dbReference type="EMBL" id="JBGMDY010000001">
    <property type="protein sequence ID" value="KAL2348296.1"/>
    <property type="molecule type" value="Genomic_DNA"/>
</dbReference>